<name>A0A6N4R3N5_BLAVI</name>
<reference evidence="2 3" key="1">
    <citation type="journal article" date="2017" name="Nat. Commun.">
        <title>In situ click chemistry generation of cyclooxygenase-2 inhibitors.</title>
        <authorList>
            <person name="Bhardwaj A."/>
            <person name="Kaur J."/>
            <person name="Wuest M."/>
            <person name="Wuest F."/>
        </authorList>
    </citation>
    <scope>NUCLEOTIDE SEQUENCE [LARGE SCALE GENOMIC DNA]</scope>
    <source>
        <strain evidence="2">S2_018_000_R2_106</strain>
    </source>
</reference>
<accession>A0A6N4R3N5</accession>
<sequence>MTWHFKKEAQEDTISESKLGEFFSASRCEAVVRESIQNSLDAAPKDKCAKIIFTFSQVDTGSFPDIYDDLKPHLKEVGKILPKYLDCLAIEDFGTTGLEGTIYKRGENKKSLVSFWWEEGRSKKRSGSGGSHGVGKSTLSGASQFNFFLALTRRNESPTELLLGYCILPPHSLPGEEEEPYLGYARFGVYEQKHKDDKDPPLIPYRDDSSNKGMIEKFRKHTGISRKDEHGVSIFIPGVHTDVINPAETAKYVIQNYFLPIVTGRLIVQINDTQINSTRIIDSSNINEVTEDIFGTEAKQILGLISLAKEIEPSRKSTHFYVPLHEFTKENRLKKESFSPENFELMQKEYASGKTVAIRSSISIRTKQKLTSGHFDIFLRNSEDKLSQYRAFRADILISNERCGSSAPFTAMILDVFDKENDSPLSEYLKFTEDPGHQEWKNSPTTRNNEVYPLGESWQKDFLKSFPSTLLSLLSGVEKQDAKTFADDIFYLDVTSEESTEKKKQTKSVQPDSGDTGPDIPPIPEGSPSLFSLNHVNGGFRIIGTKHLKEIMADGGSVTKRGRVKAAHIIPGMSKSRWFKSWISEDFDFSTSKNLSIEGVDVEKFTGNEIWFRVKDPEFEIHFTGFDPNRDVHIDVAPLKESEAA</sequence>
<gene>
    <name evidence="2" type="ORF">DI628_01830</name>
</gene>
<dbReference type="Proteomes" id="UP000320948">
    <property type="component" value="Unassembled WGS sequence"/>
</dbReference>
<dbReference type="AlphaFoldDB" id="A0A6N4R3N5"/>
<feature type="region of interest" description="Disordered" evidence="1">
    <location>
        <begin position="500"/>
        <end position="528"/>
    </location>
</feature>
<dbReference type="EMBL" id="VAFM01000001">
    <property type="protein sequence ID" value="TKW61390.1"/>
    <property type="molecule type" value="Genomic_DNA"/>
</dbReference>
<organism evidence="2 3">
    <name type="scientific">Blastochloris viridis</name>
    <name type="common">Rhodopseudomonas viridis</name>
    <dbReference type="NCBI Taxonomy" id="1079"/>
    <lineage>
        <taxon>Bacteria</taxon>
        <taxon>Pseudomonadati</taxon>
        <taxon>Pseudomonadota</taxon>
        <taxon>Alphaproteobacteria</taxon>
        <taxon>Hyphomicrobiales</taxon>
        <taxon>Blastochloridaceae</taxon>
        <taxon>Blastochloris</taxon>
    </lineage>
</organism>
<protein>
    <submittedName>
        <fullName evidence="2">Uncharacterized protein</fullName>
    </submittedName>
</protein>
<evidence type="ECO:0000256" key="1">
    <source>
        <dbReference type="SAM" id="MobiDB-lite"/>
    </source>
</evidence>
<proteinExistence type="predicted"/>
<evidence type="ECO:0000313" key="3">
    <source>
        <dbReference type="Proteomes" id="UP000320948"/>
    </source>
</evidence>
<evidence type="ECO:0000313" key="2">
    <source>
        <dbReference type="EMBL" id="TKW61390.1"/>
    </source>
</evidence>
<comment type="caution">
    <text evidence="2">The sequence shown here is derived from an EMBL/GenBank/DDBJ whole genome shotgun (WGS) entry which is preliminary data.</text>
</comment>